<dbReference type="OrthoDB" id="2564267at2759"/>
<keyword evidence="3" id="KW-1185">Reference proteome</keyword>
<comment type="caution">
    <text evidence="2">The sequence shown here is derived from an EMBL/GenBank/DDBJ whole genome shotgun (WGS) entry which is preliminary data.</text>
</comment>
<reference evidence="2" key="2">
    <citation type="journal article" date="2020" name="Nat. Commun.">
        <title>Large-scale genome sequencing of mycorrhizal fungi provides insights into the early evolution of symbiotic traits.</title>
        <authorList>
            <person name="Miyauchi S."/>
            <person name="Kiss E."/>
            <person name="Kuo A."/>
            <person name="Drula E."/>
            <person name="Kohler A."/>
            <person name="Sanchez-Garcia M."/>
            <person name="Morin E."/>
            <person name="Andreopoulos B."/>
            <person name="Barry K.W."/>
            <person name="Bonito G."/>
            <person name="Buee M."/>
            <person name="Carver A."/>
            <person name="Chen C."/>
            <person name="Cichocki N."/>
            <person name="Clum A."/>
            <person name="Culley D."/>
            <person name="Crous P.W."/>
            <person name="Fauchery L."/>
            <person name="Girlanda M."/>
            <person name="Hayes R.D."/>
            <person name="Keri Z."/>
            <person name="LaButti K."/>
            <person name="Lipzen A."/>
            <person name="Lombard V."/>
            <person name="Magnuson J."/>
            <person name="Maillard F."/>
            <person name="Murat C."/>
            <person name="Nolan M."/>
            <person name="Ohm R.A."/>
            <person name="Pangilinan J."/>
            <person name="Pereira M.F."/>
            <person name="Perotto S."/>
            <person name="Peter M."/>
            <person name="Pfister S."/>
            <person name="Riley R."/>
            <person name="Sitrit Y."/>
            <person name="Stielow J.B."/>
            <person name="Szollosi G."/>
            <person name="Zifcakova L."/>
            <person name="Stursova M."/>
            <person name="Spatafora J.W."/>
            <person name="Tedersoo L."/>
            <person name="Vaario L.M."/>
            <person name="Yamada A."/>
            <person name="Yan M."/>
            <person name="Wang P."/>
            <person name="Xu J."/>
            <person name="Bruns T."/>
            <person name="Baldrian P."/>
            <person name="Vilgalys R."/>
            <person name="Dunand C."/>
            <person name="Henrissat B."/>
            <person name="Grigoriev I.V."/>
            <person name="Hibbett D."/>
            <person name="Nagy L.G."/>
            <person name="Martin F.M."/>
        </authorList>
    </citation>
    <scope>NUCLEOTIDE SEQUENCE</scope>
    <source>
        <strain evidence="2">Prilba</strain>
    </source>
</reference>
<feature type="region of interest" description="Disordered" evidence="1">
    <location>
        <begin position="651"/>
        <end position="861"/>
    </location>
</feature>
<sequence>MASFSRLQLAAALIEYDNDPEDPEKPFRSAHESAIFAHLRRIPPLPTQRRKSIDYLSVELPGDDAAGSRADSAQEHTVTQGSVDGLRNPFRGDTIVSDGGVIFGEDGAEMEVDLTSWGLDSFIPKEKGGAGKKNKGKEKVTALPNPHATTQASAYRSTRSLSLGNLDSFGTGGAFLDSPSTAPPDTRRRSLGSALELGNHLSSQLPPGQRPSTIHDAITRIPAAPPLHSIPFPAQSVRSASPGPNDGLTGPSRDRAGSLASMGSRDLLAETEEMPNPFVLDPPTPDRTSRFDPKARARAMSVGTMGSVGSRNILAEDIPLRSLSPNSRLDPTHGRTLSNASMLRDNDGASFMTGVPVQRHAMRDRLYTTVELMRPKVLVMPSPLQAQNAVATPVAVGREGFEISTDGPPLPHGARSSSSNHLSSAGLLGNASGSAVPVASNSFTPNPRASLTLSQLTFRNTLMVGGQRDVAYADIDSGLRRAIEDGEQIIEEVEEEPARPVTVVIDEVESGRPPGKLYGRSLVDELERRKATMRSKQRVFTGDDRPSMMARRSTTLIDPTSLSQRTTSQNTLTGSTNLVRSGSLGGKPLLNFDEDRSKGLQVPTGGRNTTKSVFGVDTLWEREMAKLKEIEAKEAEELRRQEAAEALRLQKKAKKNKKGKEKVAPQDVPVVPVEESRVSSEVPTLPVIQRGITRGPPPPPNDDDTESSSDSSDVDVPRPPPARVSADGWHSGESDQEIPGPVRTTGVGPRYPNRGRRQPHDIQSFIQPGDDDDSEEDMPLAATVSRAVQRATRYGLSAAENSDSDEEKPLSQLLVKSRHLSEASPPSDTDKTDYQPASAATRHVDKGNDGEDDEDEDDKPLGLRVSRFMSSQSQLGNTNGEDEDDRPLALHPEQQRRTQYNMFLLQQQQQQQQQQQLLLQAQMQQSMMFSPPTMMGPGFFGAPVIPQMVPMVPPPVAASPPPGAPDMAKFGRVDRWRREIVGGQP</sequence>
<name>A0A9P5N250_9AGAM</name>
<feature type="region of interest" description="Disordered" evidence="1">
    <location>
        <begin position="64"/>
        <end position="90"/>
    </location>
</feature>
<dbReference type="AlphaFoldDB" id="A0A9P5N250"/>
<feature type="compositionally biased region" description="Acidic residues" evidence="1">
    <location>
        <begin position="769"/>
        <end position="778"/>
    </location>
</feature>
<feature type="region of interest" description="Disordered" evidence="1">
    <location>
        <begin position="224"/>
        <end position="291"/>
    </location>
</feature>
<dbReference type="Proteomes" id="UP000759537">
    <property type="component" value="Unassembled WGS sequence"/>
</dbReference>
<feature type="region of interest" description="Disordered" evidence="1">
    <location>
        <begin position="401"/>
        <end position="426"/>
    </location>
</feature>
<proteinExistence type="predicted"/>
<feature type="compositionally biased region" description="Polar residues" evidence="1">
    <location>
        <begin position="147"/>
        <end position="156"/>
    </location>
</feature>
<feature type="compositionally biased region" description="Basic residues" evidence="1">
    <location>
        <begin position="651"/>
        <end position="660"/>
    </location>
</feature>
<evidence type="ECO:0000313" key="3">
    <source>
        <dbReference type="Proteomes" id="UP000759537"/>
    </source>
</evidence>
<evidence type="ECO:0000256" key="1">
    <source>
        <dbReference type="SAM" id="MobiDB-lite"/>
    </source>
</evidence>
<reference evidence="2" key="1">
    <citation type="submission" date="2019-10" db="EMBL/GenBank/DDBJ databases">
        <authorList>
            <consortium name="DOE Joint Genome Institute"/>
            <person name="Kuo A."/>
            <person name="Miyauchi S."/>
            <person name="Kiss E."/>
            <person name="Drula E."/>
            <person name="Kohler A."/>
            <person name="Sanchez-Garcia M."/>
            <person name="Andreopoulos B."/>
            <person name="Barry K.W."/>
            <person name="Bonito G."/>
            <person name="Buee M."/>
            <person name="Carver A."/>
            <person name="Chen C."/>
            <person name="Cichocki N."/>
            <person name="Clum A."/>
            <person name="Culley D."/>
            <person name="Crous P.W."/>
            <person name="Fauchery L."/>
            <person name="Girlanda M."/>
            <person name="Hayes R."/>
            <person name="Keri Z."/>
            <person name="LaButti K."/>
            <person name="Lipzen A."/>
            <person name="Lombard V."/>
            <person name="Magnuson J."/>
            <person name="Maillard F."/>
            <person name="Morin E."/>
            <person name="Murat C."/>
            <person name="Nolan M."/>
            <person name="Ohm R."/>
            <person name="Pangilinan J."/>
            <person name="Pereira M."/>
            <person name="Perotto S."/>
            <person name="Peter M."/>
            <person name="Riley R."/>
            <person name="Sitrit Y."/>
            <person name="Stielow B."/>
            <person name="Szollosi G."/>
            <person name="Zifcakova L."/>
            <person name="Stursova M."/>
            <person name="Spatafora J.W."/>
            <person name="Tedersoo L."/>
            <person name="Vaario L.-M."/>
            <person name="Yamada A."/>
            <person name="Yan M."/>
            <person name="Wang P."/>
            <person name="Xu J."/>
            <person name="Bruns T."/>
            <person name="Baldrian P."/>
            <person name="Vilgalys R."/>
            <person name="Henrissat B."/>
            <person name="Grigoriev I.V."/>
            <person name="Hibbett D."/>
            <person name="Nagy L.G."/>
            <person name="Martin F.M."/>
        </authorList>
    </citation>
    <scope>NUCLEOTIDE SEQUENCE</scope>
    <source>
        <strain evidence="2">Prilba</strain>
    </source>
</reference>
<feature type="compositionally biased region" description="Low complexity" evidence="1">
    <location>
        <begin position="412"/>
        <end position="426"/>
    </location>
</feature>
<dbReference type="EMBL" id="WHVB01000003">
    <property type="protein sequence ID" value="KAF8484708.1"/>
    <property type="molecule type" value="Genomic_DNA"/>
</dbReference>
<gene>
    <name evidence="2" type="ORF">DFH94DRAFT_624748</name>
</gene>
<organism evidence="2 3">
    <name type="scientific">Russula ochroleuca</name>
    <dbReference type="NCBI Taxonomy" id="152965"/>
    <lineage>
        <taxon>Eukaryota</taxon>
        <taxon>Fungi</taxon>
        <taxon>Dikarya</taxon>
        <taxon>Basidiomycota</taxon>
        <taxon>Agaricomycotina</taxon>
        <taxon>Agaricomycetes</taxon>
        <taxon>Russulales</taxon>
        <taxon>Russulaceae</taxon>
        <taxon>Russula</taxon>
    </lineage>
</organism>
<evidence type="ECO:0000313" key="2">
    <source>
        <dbReference type="EMBL" id="KAF8484708.1"/>
    </source>
</evidence>
<accession>A0A9P5N250</accession>
<feature type="region of interest" description="Disordered" evidence="1">
    <location>
        <begin position="123"/>
        <end position="156"/>
    </location>
</feature>
<feature type="compositionally biased region" description="Low complexity" evidence="1">
    <location>
        <begin position="668"/>
        <end position="683"/>
    </location>
</feature>
<protein>
    <submittedName>
        <fullName evidence="2">Uncharacterized protein</fullName>
    </submittedName>
</protein>